<evidence type="ECO:0000313" key="1">
    <source>
        <dbReference type="EMBL" id="EFG73788.1"/>
    </source>
</evidence>
<dbReference type="HOGENOM" id="CLU_2807854_0_0_11"/>
<organism evidence="1 2">
    <name type="scientific">Mycobacterium parascrofulaceum ATCC BAA-614</name>
    <dbReference type="NCBI Taxonomy" id="525368"/>
    <lineage>
        <taxon>Bacteria</taxon>
        <taxon>Bacillati</taxon>
        <taxon>Actinomycetota</taxon>
        <taxon>Actinomycetes</taxon>
        <taxon>Mycobacteriales</taxon>
        <taxon>Mycobacteriaceae</taxon>
        <taxon>Mycobacterium</taxon>
        <taxon>Mycobacterium simiae complex</taxon>
    </lineage>
</organism>
<accession>D5PJH5</accession>
<evidence type="ECO:0000313" key="2">
    <source>
        <dbReference type="Proteomes" id="UP000003653"/>
    </source>
</evidence>
<comment type="caution">
    <text evidence="1">The sequence shown here is derived from an EMBL/GenBank/DDBJ whole genome shotgun (WGS) entry which is preliminary data.</text>
</comment>
<gene>
    <name evidence="1" type="ORF">HMPREF0591_6319</name>
</gene>
<protein>
    <submittedName>
        <fullName evidence="1">Uncharacterized protein</fullName>
    </submittedName>
</protein>
<name>D5PJH5_9MYCO</name>
<proteinExistence type="predicted"/>
<sequence length="67" mass="6743">MIANAVLSAVLALGCSVATPVGPDPNPFGGLGCDCRDSPSTRGTVQEHEINRGLSDGLSVALPAPLR</sequence>
<dbReference type="Proteomes" id="UP000003653">
    <property type="component" value="Unassembled WGS sequence"/>
</dbReference>
<dbReference type="AlphaFoldDB" id="D5PJH5"/>
<reference evidence="1 2" key="1">
    <citation type="submission" date="2010-04" db="EMBL/GenBank/DDBJ databases">
        <authorList>
            <person name="Muzny D."/>
            <person name="Qin X."/>
            <person name="Deng J."/>
            <person name="Jiang H."/>
            <person name="Liu Y."/>
            <person name="Qu J."/>
            <person name="Song X.-Z."/>
            <person name="Zhang L."/>
            <person name="Thornton R."/>
            <person name="Coyle M."/>
            <person name="Francisco L."/>
            <person name="Jackson L."/>
            <person name="Javaid M."/>
            <person name="Korchina V."/>
            <person name="Kovar C."/>
            <person name="Mata R."/>
            <person name="Mathew T."/>
            <person name="Ngo R."/>
            <person name="Nguyen L."/>
            <person name="Nguyen N."/>
            <person name="Okwuonu G."/>
            <person name="Ongeri F."/>
            <person name="Pham C."/>
            <person name="Simmons D."/>
            <person name="Wilczek-Boney K."/>
            <person name="Hale W."/>
            <person name="Jakkamsetti A."/>
            <person name="Pham P."/>
            <person name="Ruth R."/>
            <person name="San Lucas F."/>
            <person name="Warren J."/>
            <person name="Zhang J."/>
            <person name="Zhao Z."/>
            <person name="Zhou C."/>
            <person name="Zhu D."/>
            <person name="Lee S."/>
            <person name="Bess C."/>
            <person name="Blankenburg K."/>
            <person name="Forbes L."/>
            <person name="Fu Q."/>
            <person name="Gubbala S."/>
            <person name="Hirani K."/>
            <person name="Jayaseelan J.C."/>
            <person name="Lara F."/>
            <person name="Munidasa M."/>
            <person name="Palculict T."/>
            <person name="Patil S."/>
            <person name="Pu L.-L."/>
            <person name="Saada N."/>
            <person name="Tang L."/>
            <person name="Weissenberger G."/>
            <person name="Zhu Y."/>
            <person name="Hemphill L."/>
            <person name="Shang Y."/>
            <person name="Youmans B."/>
            <person name="Ayvaz T."/>
            <person name="Ross M."/>
            <person name="Santibanez J."/>
            <person name="Aqrawi P."/>
            <person name="Gross S."/>
            <person name="Joshi V."/>
            <person name="Fowler G."/>
            <person name="Nazareth L."/>
            <person name="Reid J."/>
            <person name="Worley K."/>
            <person name="Petrosino J."/>
            <person name="Highlander S."/>
            <person name="Gibbs R."/>
        </authorList>
    </citation>
    <scope>NUCLEOTIDE SEQUENCE [LARGE SCALE GENOMIC DNA]</scope>
    <source>
        <strain evidence="1 2">ATCC BAA-614</strain>
    </source>
</reference>
<keyword evidence="2" id="KW-1185">Reference proteome</keyword>
<dbReference type="EMBL" id="ADNV01000395">
    <property type="protein sequence ID" value="EFG73788.1"/>
    <property type="molecule type" value="Genomic_DNA"/>
</dbReference>